<gene>
    <name evidence="12" type="primary">lnpD</name>
    <name evidence="12" type="ORF">G3KMM_00011</name>
</gene>
<evidence type="ECO:0000313" key="12">
    <source>
        <dbReference type="EMBL" id="RYC73971.1"/>
    </source>
</evidence>
<reference evidence="12 13" key="2">
    <citation type="journal article" date="2020" name="Cell Rep.">
        <title>Acquisition and Adaptation of Ultra-small Parasitic Reduced Genome Bacteria to Mammalian Hosts.</title>
        <authorList>
            <person name="McLean J.S."/>
            <person name="Bor B."/>
            <person name="Kerns K.A."/>
            <person name="Liu Q."/>
            <person name="To T.T."/>
            <person name="Solden L."/>
            <person name="Hendrickson E.L."/>
            <person name="Wrighton K."/>
            <person name="Shi W."/>
            <person name="He X."/>
        </authorList>
    </citation>
    <scope>NUCLEOTIDE SEQUENCE [LARGE SCALE GENOMIC DNA]</scope>
    <source>
        <strain evidence="12 13">TM7_KMM_G3_1_HOT_351</strain>
    </source>
</reference>
<name>A0ABY0FM96_9BACT</name>
<organism evidence="12 13">
    <name type="scientific">Candidatus Nanosyncoccus nanoralicus</name>
    <dbReference type="NCBI Taxonomy" id="2171996"/>
    <lineage>
        <taxon>Bacteria</taxon>
        <taxon>Candidatus Saccharimonadota</taxon>
        <taxon>Candidatus Nanosyncoccalia</taxon>
        <taxon>Candidatus Nanosyncoccales</taxon>
        <taxon>Candidatus Nanosyncoccaceae</taxon>
        <taxon>Candidatus Nanosyncoccus</taxon>
    </lineage>
</organism>
<comment type="catalytic activity">
    <reaction evidence="1 10">
        <text>UDP-alpha-D-glucose = UDP-alpha-D-galactose</text>
        <dbReference type="Rhea" id="RHEA:22168"/>
        <dbReference type="ChEBI" id="CHEBI:58885"/>
        <dbReference type="ChEBI" id="CHEBI:66914"/>
        <dbReference type="EC" id="5.1.3.2"/>
    </reaction>
</comment>
<evidence type="ECO:0000259" key="11">
    <source>
        <dbReference type="Pfam" id="PF01370"/>
    </source>
</evidence>
<dbReference type="Proteomes" id="UP001191004">
    <property type="component" value="Unassembled WGS sequence"/>
</dbReference>
<evidence type="ECO:0000256" key="2">
    <source>
        <dbReference type="ARBA" id="ARBA00001911"/>
    </source>
</evidence>
<dbReference type="EC" id="5.1.3.2" evidence="5 10"/>
<comment type="subunit">
    <text evidence="10">Homodimer.</text>
</comment>
<keyword evidence="8" id="KW-0299">Galactose metabolism</keyword>
<evidence type="ECO:0000313" key="13">
    <source>
        <dbReference type="Proteomes" id="UP001191004"/>
    </source>
</evidence>
<dbReference type="PRINTS" id="PR01713">
    <property type="entry name" value="NUCEPIMERASE"/>
</dbReference>
<comment type="caution">
    <text evidence="12">The sequence shown here is derived from an EMBL/GenBank/DDBJ whole genome shotgun (WGS) entry which is preliminary data.</text>
</comment>
<dbReference type="CDD" id="cd05247">
    <property type="entry name" value="UDP_G4E_1_SDR_e"/>
    <property type="match status" value="1"/>
</dbReference>
<evidence type="ECO:0000256" key="5">
    <source>
        <dbReference type="ARBA" id="ARBA00013189"/>
    </source>
</evidence>
<evidence type="ECO:0000256" key="1">
    <source>
        <dbReference type="ARBA" id="ARBA00000083"/>
    </source>
</evidence>
<comment type="similarity">
    <text evidence="4 10">Belongs to the NAD(P)-dependent epimerase/dehydratase family.</text>
</comment>
<evidence type="ECO:0000256" key="4">
    <source>
        <dbReference type="ARBA" id="ARBA00007637"/>
    </source>
</evidence>
<evidence type="ECO:0000256" key="10">
    <source>
        <dbReference type="RuleBase" id="RU366046"/>
    </source>
</evidence>
<dbReference type="NCBIfam" id="TIGR01179">
    <property type="entry name" value="galE"/>
    <property type="match status" value="1"/>
</dbReference>
<protein>
    <recommendedName>
        <fullName evidence="6 10">UDP-glucose 4-epimerase</fullName>
        <ecNumber evidence="5 10">5.1.3.2</ecNumber>
    </recommendedName>
</protein>
<evidence type="ECO:0000256" key="6">
    <source>
        <dbReference type="ARBA" id="ARBA00018569"/>
    </source>
</evidence>
<reference evidence="12 13" key="1">
    <citation type="journal article" date="2018" name="bioRxiv">
        <title>Evidence of independent acquisition and adaption of ultra-small bacteria to human hosts across the highly diverse yet reduced genomes of the phylum Saccharibacteria.</title>
        <authorList>
            <person name="McLean J.S."/>
            <person name="Bor B."/>
            <person name="To T.T."/>
            <person name="Liu Q."/>
            <person name="Kearns K.A."/>
            <person name="Solden L.M."/>
            <person name="Wrighton K.C."/>
            <person name="He X."/>
            <person name="Shi W."/>
        </authorList>
    </citation>
    <scope>NUCLEOTIDE SEQUENCE [LARGE SCALE GENOMIC DNA]</scope>
    <source>
        <strain evidence="12 13">TM7_KMM_G3_1_HOT_351</strain>
    </source>
</reference>
<keyword evidence="10" id="KW-0119">Carbohydrate metabolism</keyword>
<comment type="pathway">
    <text evidence="3 10">Carbohydrate metabolism; galactose metabolism.</text>
</comment>
<evidence type="ECO:0000256" key="7">
    <source>
        <dbReference type="ARBA" id="ARBA00023027"/>
    </source>
</evidence>
<evidence type="ECO:0000256" key="8">
    <source>
        <dbReference type="ARBA" id="ARBA00023144"/>
    </source>
</evidence>
<keyword evidence="7 10" id="KW-0520">NAD</keyword>
<dbReference type="Gene3D" id="3.90.25.10">
    <property type="entry name" value="UDP-galactose 4-epimerase, domain 1"/>
    <property type="match status" value="1"/>
</dbReference>
<sequence length="333" mass="36695">MKILVTGGTGYIGSHTVVELQNQGHQVEILDNLFNSKITVLDKINQITGQTPVFHQVDLLDYQKMRELFASTHFDAVIHFAGLKAVAESIEQPLRYYENNVTGTLNLLKCMAEFKVNRIIFSSSATVYGNINSGKLDESMTTGVDITNPYGETKHVIEKILESEATSRPELSVVILRYFNPVGAHISGLLGEDPNGIPNNLMPVVMRVAEGKIKELQIYGDDYNTPDGTCIRDYIHVVDLAKGHLAALKATDTPGAKVYNLGSGKGSSVLEIIKAFEDASGKPLPHHISDRRPGDLAEIFADPSKAKRELDWQTELTVADAMRDTINFLNNQK</sequence>
<dbReference type="NCBIfam" id="NF007956">
    <property type="entry name" value="PRK10675.1"/>
    <property type="match status" value="1"/>
</dbReference>
<dbReference type="RefSeq" id="WP_129603746.1">
    <property type="nucleotide sequence ID" value="NZ_PRLL01000001.1"/>
</dbReference>
<dbReference type="Gene3D" id="3.40.50.720">
    <property type="entry name" value="NAD(P)-binding Rossmann-like Domain"/>
    <property type="match status" value="1"/>
</dbReference>
<dbReference type="EMBL" id="PRLL01000001">
    <property type="protein sequence ID" value="RYC73971.1"/>
    <property type="molecule type" value="Genomic_DNA"/>
</dbReference>
<dbReference type="PANTHER" id="PTHR43725">
    <property type="entry name" value="UDP-GLUCOSE 4-EPIMERASE"/>
    <property type="match status" value="1"/>
</dbReference>
<comment type="cofactor">
    <cofactor evidence="2 10">
        <name>NAD(+)</name>
        <dbReference type="ChEBI" id="CHEBI:57540"/>
    </cofactor>
</comment>
<dbReference type="SUPFAM" id="SSF51735">
    <property type="entry name" value="NAD(P)-binding Rossmann-fold domains"/>
    <property type="match status" value="1"/>
</dbReference>
<accession>A0ABY0FM96</accession>
<keyword evidence="13" id="KW-1185">Reference proteome</keyword>
<dbReference type="PANTHER" id="PTHR43725:SF47">
    <property type="entry name" value="UDP-GLUCOSE 4-EPIMERASE"/>
    <property type="match status" value="1"/>
</dbReference>
<evidence type="ECO:0000256" key="3">
    <source>
        <dbReference type="ARBA" id="ARBA00004947"/>
    </source>
</evidence>
<proteinExistence type="inferred from homology"/>
<dbReference type="InterPro" id="IPR001509">
    <property type="entry name" value="Epimerase_deHydtase"/>
</dbReference>
<feature type="domain" description="NAD-dependent epimerase/dehydratase" evidence="11">
    <location>
        <begin position="3"/>
        <end position="262"/>
    </location>
</feature>
<dbReference type="GO" id="GO:0003978">
    <property type="term" value="F:UDP-glucose 4-epimerase activity"/>
    <property type="evidence" value="ECO:0007669"/>
    <property type="project" value="UniProtKB-EC"/>
</dbReference>
<keyword evidence="9 10" id="KW-0413">Isomerase</keyword>
<dbReference type="InterPro" id="IPR036291">
    <property type="entry name" value="NAD(P)-bd_dom_sf"/>
</dbReference>
<dbReference type="InterPro" id="IPR005886">
    <property type="entry name" value="UDP_G4E"/>
</dbReference>
<dbReference type="Pfam" id="PF01370">
    <property type="entry name" value="Epimerase"/>
    <property type="match status" value="1"/>
</dbReference>
<evidence type="ECO:0000256" key="9">
    <source>
        <dbReference type="ARBA" id="ARBA00023235"/>
    </source>
</evidence>